<dbReference type="RefSeq" id="WP_078755132.1">
    <property type="nucleotide sequence ID" value="NZ_FUWO01000002.1"/>
</dbReference>
<dbReference type="Pfam" id="PF05991">
    <property type="entry name" value="NYN_YacP"/>
    <property type="match status" value="1"/>
</dbReference>
<protein>
    <recommendedName>
        <fullName evidence="3">NYN domain-containing protein</fullName>
    </recommendedName>
</protein>
<dbReference type="OrthoDB" id="9792160at2"/>
<dbReference type="Proteomes" id="UP000189941">
    <property type="component" value="Unassembled WGS sequence"/>
</dbReference>
<evidence type="ECO:0008006" key="3">
    <source>
        <dbReference type="Google" id="ProtNLM"/>
    </source>
</evidence>
<dbReference type="AlphaFoldDB" id="A0A1T4JPR9"/>
<sequence length="180" mass="21200">MLKKKDILFVDGYNMIGAWPHLASLMKKDELALARDTLLQELSNFKKVRGYDEIFVIFDAYLVPGITQRYDEYDLQVVFTKEGETADSYIEREVNQYITPLNRVVVATSDYAEQWLIFQRGALRQSANELAVEISYTKQQLKTEISTYYNGMLRRRSPWQIEQLADLDRLRRELETKNKE</sequence>
<dbReference type="InterPro" id="IPR010298">
    <property type="entry name" value="YacP-like"/>
</dbReference>
<accession>A0A1T4JPR9</accession>
<gene>
    <name evidence="1" type="ORF">SAMN02746011_00269</name>
</gene>
<keyword evidence="2" id="KW-1185">Reference proteome</keyword>
<proteinExistence type="predicted"/>
<reference evidence="2" key="1">
    <citation type="submission" date="2017-02" db="EMBL/GenBank/DDBJ databases">
        <authorList>
            <person name="Varghese N."/>
            <person name="Submissions S."/>
        </authorList>
    </citation>
    <scope>NUCLEOTIDE SEQUENCE [LARGE SCALE GENOMIC DNA]</scope>
    <source>
        <strain evidence="2">DSM 15739</strain>
    </source>
</reference>
<evidence type="ECO:0000313" key="1">
    <source>
        <dbReference type="EMBL" id="SJZ32178.1"/>
    </source>
</evidence>
<dbReference type="PANTHER" id="PTHR34547:SF1">
    <property type="entry name" value="YACP-LIKE NYN DOMAIN PROTEIN"/>
    <property type="match status" value="1"/>
</dbReference>
<dbReference type="CDD" id="cd10912">
    <property type="entry name" value="PIN_YacP-like"/>
    <property type="match status" value="1"/>
</dbReference>
<dbReference type="PANTHER" id="PTHR34547">
    <property type="entry name" value="YACP-LIKE NYN DOMAIN PROTEIN"/>
    <property type="match status" value="1"/>
</dbReference>
<organism evidence="1 2">
    <name type="scientific">Globicatella sulfidifaciens DSM 15739</name>
    <dbReference type="NCBI Taxonomy" id="1121925"/>
    <lineage>
        <taxon>Bacteria</taxon>
        <taxon>Bacillati</taxon>
        <taxon>Bacillota</taxon>
        <taxon>Bacilli</taxon>
        <taxon>Lactobacillales</taxon>
        <taxon>Aerococcaceae</taxon>
        <taxon>Globicatella</taxon>
    </lineage>
</organism>
<name>A0A1T4JPR9_9LACT</name>
<dbReference type="STRING" id="1121925.SAMN02746011_00269"/>
<evidence type="ECO:0000313" key="2">
    <source>
        <dbReference type="Proteomes" id="UP000189941"/>
    </source>
</evidence>
<dbReference type="EMBL" id="FUWO01000002">
    <property type="protein sequence ID" value="SJZ32178.1"/>
    <property type="molecule type" value="Genomic_DNA"/>
</dbReference>